<dbReference type="AlphaFoldDB" id="A0A2T7BIS9"/>
<keyword evidence="2" id="KW-1185">Reference proteome</keyword>
<evidence type="ECO:0000313" key="1">
    <source>
        <dbReference type="EMBL" id="PUZ26178.1"/>
    </source>
</evidence>
<name>A0A2T7BIS9_9BACT</name>
<evidence type="ECO:0000313" key="2">
    <source>
        <dbReference type="Proteomes" id="UP000244450"/>
    </source>
</evidence>
<proteinExistence type="predicted"/>
<dbReference type="Pfam" id="PF26622">
    <property type="entry name" value="DUF8199"/>
    <property type="match status" value="1"/>
</dbReference>
<dbReference type="InterPro" id="IPR058512">
    <property type="entry name" value="DUF8199"/>
</dbReference>
<dbReference type="EMBL" id="QCYK01000002">
    <property type="protein sequence ID" value="PUZ26178.1"/>
    <property type="molecule type" value="Genomic_DNA"/>
</dbReference>
<reference evidence="1 2" key="1">
    <citation type="submission" date="2018-04" db="EMBL/GenBank/DDBJ databases">
        <title>Chitinophaga fuyangensis sp. nov., isolated from soil in a chemical factory.</title>
        <authorList>
            <person name="Chen K."/>
        </authorList>
    </citation>
    <scope>NUCLEOTIDE SEQUENCE [LARGE SCALE GENOMIC DNA]</scope>
    <source>
        <strain evidence="1 2">LY-1</strain>
    </source>
</reference>
<organism evidence="1 2">
    <name type="scientific">Chitinophaga parva</name>
    <dbReference type="NCBI Taxonomy" id="2169414"/>
    <lineage>
        <taxon>Bacteria</taxon>
        <taxon>Pseudomonadati</taxon>
        <taxon>Bacteroidota</taxon>
        <taxon>Chitinophagia</taxon>
        <taxon>Chitinophagales</taxon>
        <taxon>Chitinophagaceae</taxon>
        <taxon>Chitinophaga</taxon>
    </lineage>
</organism>
<comment type="caution">
    <text evidence="1">The sequence shown here is derived from an EMBL/GenBank/DDBJ whole genome shotgun (WGS) entry which is preliminary data.</text>
</comment>
<dbReference type="InterPro" id="IPR058060">
    <property type="entry name" value="HYC_CC_PP"/>
</dbReference>
<dbReference type="NCBIfam" id="NF047658">
    <property type="entry name" value="HYC_CC_PP"/>
    <property type="match status" value="1"/>
</dbReference>
<sequence>MSGNSITFVLMKKLTALLLLLLYMASTAGVGVEAFYCCGELTSISASLHEEPNKKAVDGDGCCQHKYQFHKIKDSHQHSHAVAFTFGHVATLPVFPVYSADLVYTEATSFTAHRAKAPPSPGDVPLYIYHCTYLV</sequence>
<accession>A0A2T7BIS9</accession>
<protein>
    <submittedName>
        <fullName evidence="1">Uncharacterized protein</fullName>
    </submittedName>
</protein>
<gene>
    <name evidence="1" type="ORF">DCC81_18255</name>
</gene>
<dbReference type="Proteomes" id="UP000244450">
    <property type="component" value="Unassembled WGS sequence"/>
</dbReference>